<keyword evidence="4" id="KW-0812">Transmembrane</keyword>
<reference evidence="5 6" key="1">
    <citation type="submission" date="2019-02" db="EMBL/GenBank/DDBJ databases">
        <title>Genome sequencing of the rare red list fungi Dentipellis fragilis.</title>
        <authorList>
            <person name="Buettner E."/>
            <person name="Kellner H."/>
        </authorList>
    </citation>
    <scope>NUCLEOTIDE SEQUENCE [LARGE SCALE GENOMIC DNA]</scope>
    <source>
        <strain evidence="5 6">DSM 105465</strain>
    </source>
</reference>
<evidence type="ECO:0000313" key="5">
    <source>
        <dbReference type="EMBL" id="TFY71195.1"/>
    </source>
</evidence>
<keyword evidence="2" id="KW-0808">Transferase</keyword>
<dbReference type="GO" id="GO:0005794">
    <property type="term" value="C:Golgi apparatus"/>
    <property type="evidence" value="ECO:0007669"/>
    <property type="project" value="TreeGrafter"/>
</dbReference>
<dbReference type="GO" id="GO:0006487">
    <property type="term" value="P:protein N-linked glycosylation"/>
    <property type="evidence" value="ECO:0007669"/>
    <property type="project" value="TreeGrafter"/>
</dbReference>
<dbReference type="GO" id="GO:0000032">
    <property type="term" value="P:cell wall mannoprotein biosynthetic process"/>
    <property type="evidence" value="ECO:0007669"/>
    <property type="project" value="TreeGrafter"/>
</dbReference>
<keyword evidence="4" id="KW-0472">Membrane</keyword>
<evidence type="ECO:0000256" key="4">
    <source>
        <dbReference type="SAM" id="Phobius"/>
    </source>
</evidence>
<accession>A0A4Y9Z8U4</accession>
<name>A0A4Y9Z8U4_9AGAM</name>
<dbReference type="AlphaFoldDB" id="A0A4Y9Z8U4"/>
<evidence type="ECO:0008006" key="7">
    <source>
        <dbReference type="Google" id="ProtNLM"/>
    </source>
</evidence>
<dbReference type="EMBL" id="SEOQ01000062">
    <property type="protein sequence ID" value="TFY71195.1"/>
    <property type="molecule type" value="Genomic_DNA"/>
</dbReference>
<dbReference type="Gene3D" id="3.90.550.10">
    <property type="entry name" value="Spore Coat Polysaccharide Biosynthesis Protein SpsA, Chain A"/>
    <property type="match status" value="3"/>
</dbReference>
<dbReference type="InterPro" id="IPR029044">
    <property type="entry name" value="Nucleotide-diphossugar_trans"/>
</dbReference>
<evidence type="ECO:0000256" key="2">
    <source>
        <dbReference type="ARBA" id="ARBA00022679"/>
    </source>
</evidence>
<proteinExistence type="inferred from homology"/>
<dbReference type="SUPFAM" id="SSF53448">
    <property type="entry name" value="Nucleotide-diphospho-sugar transferases"/>
    <property type="match status" value="3"/>
</dbReference>
<dbReference type="GO" id="GO:0000026">
    <property type="term" value="F:alpha-1,2-mannosyltransferase activity"/>
    <property type="evidence" value="ECO:0007669"/>
    <property type="project" value="TreeGrafter"/>
</dbReference>
<feature type="transmembrane region" description="Helical" evidence="4">
    <location>
        <begin position="379"/>
        <end position="398"/>
    </location>
</feature>
<evidence type="ECO:0000256" key="1">
    <source>
        <dbReference type="ARBA" id="ARBA00007677"/>
    </source>
</evidence>
<dbReference type="PANTHER" id="PTHR31121:SF6">
    <property type="entry name" value="ALPHA-1,2 MANNOSYLTRANSFERASE KTR1"/>
    <property type="match status" value="1"/>
</dbReference>
<gene>
    <name evidence="5" type="ORF">EVG20_g1806</name>
</gene>
<dbReference type="OrthoDB" id="439943at2759"/>
<dbReference type="FunFam" id="3.90.550.10:FF:000051">
    <property type="entry name" value="Alpha-1,2-mannosyltransferase (Ktr4)"/>
    <property type="match status" value="3"/>
</dbReference>
<dbReference type="STRING" id="205917.A0A4Y9Z8U4"/>
<protein>
    <recommendedName>
        <fullName evidence="7">Glycosyltransferase family 15 protein</fullName>
    </recommendedName>
</protein>
<dbReference type="Pfam" id="PF01793">
    <property type="entry name" value="Glyco_transf_15"/>
    <property type="match status" value="3"/>
</dbReference>
<feature type="region of interest" description="Disordered" evidence="3">
    <location>
        <begin position="33"/>
        <end position="60"/>
    </location>
</feature>
<evidence type="ECO:0000256" key="3">
    <source>
        <dbReference type="SAM" id="MobiDB-lite"/>
    </source>
</evidence>
<comment type="caution">
    <text evidence="5">The sequence shown here is derived from an EMBL/GenBank/DDBJ whole genome shotgun (WGS) entry which is preliminary data.</text>
</comment>
<dbReference type="InterPro" id="IPR002685">
    <property type="entry name" value="Glyco_trans_15"/>
</dbReference>
<dbReference type="PANTHER" id="PTHR31121">
    <property type="entry name" value="ALPHA-1,2 MANNOSYLTRANSFERASE KTR1"/>
    <property type="match status" value="1"/>
</dbReference>
<dbReference type="GO" id="GO:0016020">
    <property type="term" value="C:membrane"/>
    <property type="evidence" value="ECO:0007669"/>
    <property type="project" value="InterPro"/>
</dbReference>
<keyword evidence="6" id="KW-1185">Reference proteome</keyword>
<evidence type="ECO:0000313" key="6">
    <source>
        <dbReference type="Proteomes" id="UP000298327"/>
    </source>
</evidence>
<sequence length="1147" mass="133269">MPPTWSSSHPLRVVTGILVFLILLHYLTTRTPPPRARNARPAASKPSDNKLHVTPPPAAPLRPHANATLLVLCRNRDLAALLLTMQQLEDRFNGRYGYPWLFLNDEPFTHEFKSRVSKMTDAPVTFGSIPPAAWEQPHWINATLAERVRKSMALSRVPHGGSSESLSWRNMNRFNAGFLFDHELLKDYRYYWRIEPGVKYFCNIAEDPLLFMEDNQKSYGFSMANRGVLQAAYTLWEAVYDFTQENSHLVPKDNFLKFISDDSGDSYNLCQYWSNFEIADMGFWRSEAYRRFFDYLDRKGGIYYERWSASAIQSIALSLFAPKSQIHFFDNIGYRHEPHQHCPQGKAWTSGRCWCDPTDNFGTKLRLTMPSTRPIPGRAVAYILLFGIPFYALICLVFSPSTLRAIPLPGFRTSRPHTPPRFSPSGEPLANATFVVLCRNSDLKDIMDSMQQVEDRFNRRYGYSWVFLNDVPFSDEFKLRISSLTDAPISFGLIPKEHWNQPEWIDEDKAATARKKMAMDQMHLIPYGGSLSYRNMCRFNSGHELLQPYKYYWRVEPDVKYFCNLDYDPFMFMQEHNKTYGFTVGLYEYKWTILSLWDTIKDFMKTHPGLIPPDNMMDFISDDGGESYNMCHYWSNFEIADMDFWRSEAYTEFFNYLDRQGGFYYERWGDAPVHSIATSIFLRKEQTHFFEDIGYRHEPFQRCPQGEAWMKGRCSCDPADNFDESSVSCLPRWKGSSAGIDDPQRFPPPGKVRAEEATFSSAKMMTPMRYVVLVLTIILSLHFILTFSHEAYGNATSISRLMNNPSSGEKGHSSVPEEYHWFDNATSIQGRRANATIVMLARNGDLRGIVKSMKQMEDRFNKKFRYPYTFLNEEPFNDKFKESVTALTDAPVEFGLIPRDDWYQPKWIDESKASAAREDMVKNNVIYGGSVPYRNMCRFNSGFFYRQELLKKYKYYWRVEPDVTFFCDLDYDPFLVMQDQEKVYGFTIALPEYGETITTLWDTVKDFIKENPELIPADNGMGFLSDDGGETYNRCHFWSNFEIGDLDFWRGEAYGKFFDHLDRAGGFYYERWGDAPVHSIGAALLAPKDKLHFFHDIGYRHEPFQRCPQSDEHRRGKCWCDAADNFGEPVRSSLALRVLLTLDHGAN</sequence>
<dbReference type="Proteomes" id="UP000298327">
    <property type="component" value="Unassembled WGS sequence"/>
</dbReference>
<organism evidence="5 6">
    <name type="scientific">Dentipellis fragilis</name>
    <dbReference type="NCBI Taxonomy" id="205917"/>
    <lineage>
        <taxon>Eukaryota</taxon>
        <taxon>Fungi</taxon>
        <taxon>Dikarya</taxon>
        <taxon>Basidiomycota</taxon>
        <taxon>Agaricomycotina</taxon>
        <taxon>Agaricomycetes</taxon>
        <taxon>Russulales</taxon>
        <taxon>Hericiaceae</taxon>
        <taxon>Dentipellis</taxon>
    </lineage>
</organism>
<comment type="similarity">
    <text evidence="1">Belongs to the glycosyltransferase 15 family.</text>
</comment>
<keyword evidence="4" id="KW-1133">Transmembrane helix</keyword>